<reference evidence="1 2" key="1">
    <citation type="submission" date="2020-08" db="EMBL/GenBank/DDBJ databases">
        <title>Description of novel Flavobacterium F-392 isolate.</title>
        <authorList>
            <person name="Saticioglu I.B."/>
            <person name="Duman M."/>
            <person name="Altun S."/>
        </authorList>
    </citation>
    <scope>NUCLEOTIDE SEQUENCE [LARGE SCALE GENOMIC DNA]</scope>
    <source>
        <strain evidence="1 2">F-392</strain>
    </source>
</reference>
<dbReference type="Proteomes" id="UP000641454">
    <property type="component" value="Unassembled WGS sequence"/>
</dbReference>
<comment type="caution">
    <text evidence="1">The sequence shown here is derived from an EMBL/GenBank/DDBJ whole genome shotgun (WGS) entry which is preliminary data.</text>
</comment>
<protein>
    <submittedName>
        <fullName evidence="1">Uncharacterized protein</fullName>
    </submittedName>
</protein>
<dbReference type="AlphaFoldDB" id="A0A923SF08"/>
<dbReference type="RefSeq" id="WP_187017792.1">
    <property type="nucleotide sequence ID" value="NZ_JACRUK010000011.1"/>
</dbReference>
<organism evidence="1 2">
    <name type="scientific">Flavobacterium muglaense</name>
    <dbReference type="NCBI Taxonomy" id="2764716"/>
    <lineage>
        <taxon>Bacteria</taxon>
        <taxon>Pseudomonadati</taxon>
        <taxon>Bacteroidota</taxon>
        <taxon>Flavobacteriia</taxon>
        <taxon>Flavobacteriales</taxon>
        <taxon>Flavobacteriaceae</taxon>
        <taxon>Flavobacterium</taxon>
    </lineage>
</organism>
<accession>A0A923SF08</accession>
<name>A0A923SF08_9FLAO</name>
<keyword evidence="2" id="KW-1185">Reference proteome</keyword>
<sequence>MKNSLKSAEAKQIRLSINNQKCEIALNKGYKYDKSTGEIIGVRRKVIKAKINGYTIISFVDAGVKQFLYATTFIEYLLKKENDAVSKGELELAKIFVKPSIAYLANRKSLQQSKELNEPNFMVVTTYQLKQNLSMKDYLTKDKTLNQRSSRFSKRSFKSRTNRNVVIL</sequence>
<evidence type="ECO:0000313" key="2">
    <source>
        <dbReference type="Proteomes" id="UP000641454"/>
    </source>
</evidence>
<gene>
    <name evidence="1" type="ORF">H8R25_06690</name>
</gene>
<dbReference type="EMBL" id="JACRUL010000011">
    <property type="protein sequence ID" value="MBC5844122.1"/>
    <property type="molecule type" value="Genomic_DNA"/>
</dbReference>
<evidence type="ECO:0000313" key="1">
    <source>
        <dbReference type="EMBL" id="MBC5844122.1"/>
    </source>
</evidence>
<proteinExistence type="predicted"/>